<evidence type="ECO:0000313" key="11">
    <source>
        <dbReference type="Proteomes" id="UP000249061"/>
    </source>
</evidence>
<keyword evidence="3" id="KW-0808">Transferase</keyword>
<comment type="catalytic activity">
    <reaction evidence="8">
        <text>(sulfur carrier)-H + L-cysteine = (sulfur carrier)-SH + L-alanine</text>
        <dbReference type="Rhea" id="RHEA:43892"/>
        <dbReference type="Rhea" id="RHEA-COMP:14737"/>
        <dbReference type="Rhea" id="RHEA-COMP:14739"/>
        <dbReference type="ChEBI" id="CHEBI:29917"/>
        <dbReference type="ChEBI" id="CHEBI:35235"/>
        <dbReference type="ChEBI" id="CHEBI:57972"/>
        <dbReference type="ChEBI" id="CHEBI:64428"/>
        <dbReference type="EC" id="2.8.1.7"/>
    </reaction>
</comment>
<name>A0A2W5TYT2_9BACT</name>
<dbReference type="GO" id="GO:0046872">
    <property type="term" value="F:metal ion binding"/>
    <property type="evidence" value="ECO:0007669"/>
    <property type="project" value="UniProtKB-KW"/>
</dbReference>
<evidence type="ECO:0000256" key="7">
    <source>
        <dbReference type="ARBA" id="ARBA00023014"/>
    </source>
</evidence>
<dbReference type="GO" id="GO:0051536">
    <property type="term" value="F:iron-sulfur cluster binding"/>
    <property type="evidence" value="ECO:0007669"/>
    <property type="project" value="UniProtKB-KW"/>
</dbReference>
<protein>
    <submittedName>
        <fullName evidence="10">Cysteine desulfurase</fullName>
    </submittedName>
</protein>
<evidence type="ECO:0000256" key="8">
    <source>
        <dbReference type="ARBA" id="ARBA00050776"/>
    </source>
</evidence>
<dbReference type="GO" id="GO:0031071">
    <property type="term" value="F:cysteine desulfurase activity"/>
    <property type="evidence" value="ECO:0007669"/>
    <property type="project" value="UniProtKB-EC"/>
</dbReference>
<organism evidence="10 11">
    <name type="scientific">Archangium gephyra</name>
    <dbReference type="NCBI Taxonomy" id="48"/>
    <lineage>
        <taxon>Bacteria</taxon>
        <taxon>Pseudomonadati</taxon>
        <taxon>Myxococcota</taxon>
        <taxon>Myxococcia</taxon>
        <taxon>Myxococcales</taxon>
        <taxon>Cystobacterineae</taxon>
        <taxon>Archangiaceae</taxon>
        <taxon>Archangium</taxon>
    </lineage>
</organism>
<dbReference type="PANTHER" id="PTHR11601">
    <property type="entry name" value="CYSTEINE DESULFURYLASE FAMILY MEMBER"/>
    <property type="match status" value="1"/>
</dbReference>
<evidence type="ECO:0000313" key="10">
    <source>
        <dbReference type="EMBL" id="PZR17466.1"/>
    </source>
</evidence>
<evidence type="ECO:0000256" key="5">
    <source>
        <dbReference type="ARBA" id="ARBA00022898"/>
    </source>
</evidence>
<dbReference type="InterPro" id="IPR000192">
    <property type="entry name" value="Aminotrans_V_dom"/>
</dbReference>
<evidence type="ECO:0000256" key="1">
    <source>
        <dbReference type="ARBA" id="ARBA00001933"/>
    </source>
</evidence>
<evidence type="ECO:0000259" key="9">
    <source>
        <dbReference type="Pfam" id="PF00266"/>
    </source>
</evidence>
<comment type="cofactor">
    <cofactor evidence="1">
        <name>pyridoxal 5'-phosphate</name>
        <dbReference type="ChEBI" id="CHEBI:597326"/>
    </cofactor>
</comment>
<dbReference type="Gene3D" id="3.40.640.10">
    <property type="entry name" value="Type I PLP-dependent aspartate aminotransferase-like (Major domain)"/>
    <property type="match status" value="1"/>
</dbReference>
<keyword evidence="4" id="KW-0479">Metal-binding</keyword>
<dbReference type="InterPro" id="IPR015424">
    <property type="entry name" value="PyrdxlP-dep_Trfase"/>
</dbReference>
<keyword evidence="7" id="KW-0411">Iron-sulfur</keyword>
<dbReference type="PIRSF" id="PIRSF005572">
    <property type="entry name" value="NifS"/>
    <property type="match status" value="1"/>
</dbReference>
<reference evidence="10 11" key="1">
    <citation type="submission" date="2017-08" db="EMBL/GenBank/DDBJ databases">
        <title>Infants hospitalized years apart are colonized by the same room-sourced microbial strains.</title>
        <authorList>
            <person name="Brooks B."/>
            <person name="Olm M.R."/>
            <person name="Firek B.A."/>
            <person name="Baker R."/>
            <person name="Thomas B.C."/>
            <person name="Morowitz M.J."/>
            <person name="Banfield J.F."/>
        </authorList>
    </citation>
    <scope>NUCLEOTIDE SEQUENCE [LARGE SCALE GENOMIC DNA]</scope>
    <source>
        <strain evidence="10">S2_003_000_R2_14</strain>
    </source>
</reference>
<dbReference type="Gene3D" id="3.90.1150.10">
    <property type="entry name" value="Aspartate Aminotransferase, domain 1"/>
    <property type="match status" value="1"/>
</dbReference>
<dbReference type="AlphaFoldDB" id="A0A2W5TYT2"/>
<comment type="caution">
    <text evidence="10">The sequence shown here is derived from an EMBL/GenBank/DDBJ whole genome shotgun (WGS) entry which is preliminary data.</text>
</comment>
<keyword evidence="6" id="KW-0408">Iron</keyword>
<dbReference type="InterPro" id="IPR016454">
    <property type="entry name" value="Cysteine_dSase"/>
</dbReference>
<feature type="domain" description="Aminotransferase class V" evidence="9">
    <location>
        <begin position="2"/>
        <end position="356"/>
    </location>
</feature>
<dbReference type="Proteomes" id="UP000249061">
    <property type="component" value="Unassembled WGS sequence"/>
</dbReference>
<accession>A0A2W5TYT2</accession>
<evidence type="ECO:0000256" key="6">
    <source>
        <dbReference type="ARBA" id="ARBA00023004"/>
    </source>
</evidence>
<evidence type="ECO:0000256" key="3">
    <source>
        <dbReference type="ARBA" id="ARBA00022679"/>
    </source>
</evidence>
<dbReference type="SUPFAM" id="SSF53383">
    <property type="entry name" value="PLP-dependent transferases"/>
    <property type="match status" value="1"/>
</dbReference>
<keyword evidence="5" id="KW-0663">Pyridoxal phosphate</keyword>
<gene>
    <name evidence="10" type="ORF">DI536_03860</name>
</gene>
<sequence length="370" mass="38400">MIYLDHNAGSPLRAEVVKLLSTAFEAGGNPSSVHQAGRAARRRLDAARESVARRLGCTPREIVFTGSGSEGAAIAVLGAFRARKDRSKNRVVTTAIEHPCVLGAVDQLEQEGAEVLRVAPGADGRVPLEALLEALTPTTAVCSVQWVNNETGVIQPAPELARACAQRGIVFHCDAVQAFGKLDASLREVPADLLSLSAHKLGGPAGVGVLYNRRGVNVAGVTPGHQENGRRGGTQSVAFAEAMALSLSLSIPDEKVGAVRDELEAKVRAALPDVQVNGTAARVGNTSNLWFPGVDGEALLIALDLEGICVSTGAACASGSLSPSHVLLAMGRTSTQAHSSLRFSLGSETTAAQLDHVVAALTRLVPANRT</sequence>
<dbReference type="Pfam" id="PF00266">
    <property type="entry name" value="Aminotran_5"/>
    <property type="match status" value="1"/>
</dbReference>
<dbReference type="PANTHER" id="PTHR11601:SF34">
    <property type="entry name" value="CYSTEINE DESULFURASE"/>
    <property type="match status" value="1"/>
</dbReference>
<dbReference type="InterPro" id="IPR015421">
    <property type="entry name" value="PyrdxlP-dep_Trfase_major"/>
</dbReference>
<dbReference type="EMBL" id="QFQP01000002">
    <property type="protein sequence ID" value="PZR17466.1"/>
    <property type="molecule type" value="Genomic_DNA"/>
</dbReference>
<evidence type="ECO:0000256" key="4">
    <source>
        <dbReference type="ARBA" id="ARBA00022723"/>
    </source>
</evidence>
<dbReference type="InterPro" id="IPR015422">
    <property type="entry name" value="PyrdxlP-dep_Trfase_small"/>
</dbReference>
<proteinExistence type="inferred from homology"/>
<dbReference type="Gene3D" id="1.10.260.50">
    <property type="match status" value="1"/>
</dbReference>
<evidence type="ECO:0000256" key="2">
    <source>
        <dbReference type="ARBA" id="ARBA00006490"/>
    </source>
</evidence>
<comment type="similarity">
    <text evidence="2">Belongs to the class-V pyridoxal-phosphate-dependent aminotransferase family. NifS/IscS subfamily.</text>
</comment>